<evidence type="ECO:0000313" key="1">
    <source>
        <dbReference type="EMBL" id="KAI0038392.1"/>
    </source>
</evidence>
<keyword evidence="2" id="KW-1185">Reference proteome</keyword>
<sequence length="189" mass="21287">MTQFLQTWRAPTAGPNASLLPVDVRSLLTTARKYNVSFAALRLTRSLKRQLPSWYHLGSIPRRLNARATCLQNNHRIKTVAQLVKTSNRLHQPVNGRQHAARRNCACLDCRFDRIIGCGNPHKCAEEAQARIANILPKLDPTARTPNDGLSLTRHRRQQNKAAKETQGSILFDPTVTCKTNLAECIRVF</sequence>
<dbReference type="EMBL" id="MU276512">
    <property type="protein sequence ID" value="KAI0038392.1"/>
    <property type="molecule type" value="Genomic_DNA"/>
</dbReference>
<name>A0ACB8R3D5_9AGAM</name>
<gene>
    <name evidence="1" type="ORF">FA95DRAFT_1505719</name>
</gene>
<accession>A0ACB8R3D5</accession>
<comment type="caution">
    <text evidence="1">The sequence shown here is derived from an EMBL/GenBank/DDBJ whole genome shotgun (WGS) entry which is preliminary data.</text>
</comment>
<dbReference type="Proteomes" id="UP000814033">
    <property type="component" value="Unassembled WGS sequence"/>
</dbReference>
<reference evidence="1" key="2">
    <citation type="journal article" date="2022" name="New Phytol.">
        <title>Evolutionary transition to the ectomycorrhizal habit in the genomes of a hyperdiverse lineage of mushroom-forming fungi.</title>
        <authorList>
            <person name="Looney B."/>
            <person name="Miyauchi S."/>
            <person name="Morin E."/>
            <person name="Drula E."/>
            <person name="Courty P.E."/>
            <person name="Kohler A."/>
            <person name="Kuo A."/>
            <person name="LaButti K."/>
            <person name="Pangilinan J."/>
            <person name="Lipzen A."/>
            <person name="Riley R."/>
            <person name="Andreopoulos W."/>
            <person name="He G."/>
            <person name="Johnson J."/>
            <person name="Nolan M."/>
            <person name="Tritt A."/>
            <person name="Barry K.W."/>
            <person name="Grigoriev I.V."/>
            <person name="Nagy L.G."/>
            <person name="Hibbett D."/>
            <person name="Henrissat B."/>
            <person name="Matheny P.B."/>
            <person name="Labbe J."/>
            <person name="Martin F.M."/>
        </authorList>
    </citation>
    <scope>NUCLEOTIDE SEQUENCE</scope>
    <source>
        <strain evidence="1">FP105234-sp</strain>
    </source>
</reference>
<proteinExistence type="predicted"/>
<evidence type="ECO:0000313" key="2">
    <source>
        <dbReference type="Proteomes" id="UP000814033"/>
    </source>
</evidence>
<protein>
    <submittedName>
        <fullName evidence="1">Uncharacterized protein</fullName>
    </submittedName>
</protein>
<feature type="non-terminal residue" evidence="1">
    <location>
        <position position="189"/>
    </location>
</feature>
<organism evidence="1 2">
    <name type="scientific">Auriscalpium vulgare</name>
    <dbReference type="NCBI Taxonomy" id="40419"/>
    <lineage>
        <taxon>Eukaryota</taxon>
        <taxon>Fungi</taxon>
        <taxon>Dikarya</taxon>
        <taxon>Basidiomycota</taxon>
        <taxon>Agaricomycotina</taxon>
        <taxon>Agaricomycetes</taxon>
        <taxon>Russulales</taxon>
        <taxon>Auriscalpiaceae</taxon>
        <taxon>Auriscalpium</taxon>
    </lineage>
</organism>
<reference evidence="1" key="1">
    <citation type="submission" date="2021-02" db="EMBL/GenBank/DDBJ databases">
        <authorList>
            <consortium name="DOE Joint Genome Institute"/>
            <person name="Ahrendt S."/>
            <person name="Looney B.P."/>
            <person name="Miyauchi S."/>
            <person name="Morin E."/>
            <person name="Drula E."/>
            <person name="Courty P.E."/>
            <person name="Chicoki N."/>
            <person name="Fauchery L."/>
            <person name="Kohler A."/>
            <person name="Kuo A."/>
            <person name="Labutti K."/>
            <person name="Pangilinan J."/>
            <person name="Lipzen A."/>
            <person name="Riley R."/>
            <person name="Andreopoulos W."/>
            <person name="He G."/>
            <person name="Johnson J."/>
            <person name="Barry K.W."/>
            <person name="Grigoriev I.V."/>
            <person name="Nagy L."/>
            <person name="Hibbett D."/>
            <person name="Henrissat B."/>
            <person name="Matheny P.B."/>
            <person name="Labbe J."/>
            <person name="Martin F."/>
        </authorList>
    </citation>
    <scope>NUCLEOTIDE SEQUENCE</scope>
    <source>
        <strain evidence="1">FP105234-sp</strain>
    </source>
</reference>